<sequence>MYIREIDRTLDMYLELKVRQDTEFFKATADLEMKLPVFIYDKDGQTWISTYFPKNSKMQKLNLLLNKFNASEREMSFVVDSTISDDKELILIDKLVEIPSLIINGSDMKDGFLNVYARFHSSQIEKVSELLSNYAPNSKNARITWLGPSPGIMEMMNNINKDYPLSIVTYVTPINREDIHTREIPDSPRIIAEVKSSGAAKGDINTIVFCDLPVDDLEIIDSKSHLYQMQLRSPFPFLVRNRANEQHIMRIAYFGKLLSGKIEVTVFLPTDVIYEFYKILYQVAEETKNEVIVKYLIPYSENVWDFI</sequence>
<dbReference type="RefSeq" id="WP_148690022.1">
    <property type="nucleotide sequence ID" value="NZ_LT671858.1"/>
</dbReference>
<evidence type="ECO:0000313" key="1">
    <source>
        <dbReference type="EMBL" id="SIM78446.1"/>
    </source>
</evidence>
<dbReference type="GeneID" id="41588833"/>
<dbReference type="InterPro" id="IPR043958">
    <property type="entry name" value="Ta1207"/>
</dbReference>
<evidence type="ECO:0000313" key="2">
    <source>
        <dbReference type="Proteomes" id="UP000195607"/>
    </source>
</evidence>
<dbReference type="AlphaFoldDB" id="A0A1N5VZH5"/>
<gene>
    <name evidence="1" type="ORF">CSP5_1592</name>
</gene>
<protein>
    <submittedName>
        <fullName evidence="1">Uncharacterized protein</fullName>
    </submittedName>
</protein>
<proteinExistence type="predicted"/>
<dbReference type="EMBL" id="LT671858">
    <property type="protein sequence ID" value="SIM78446.1"/>
    <property type="molecule type" value="Genomic_DNA"/>
</dbReference>
<organism evidence="1 2">
    <name type="scientific">Cuniculiplasma divulgatum</name>
    <dbReference type="NCBI Taxonomy" id="1673428"/>
    <lineage>
        <taxon>Archaea</taxon>
        <taxon>Methanobacteriati</taxon>
        <taxon>Thermoplasmatota</taxon>
        <taxon>Thermoplasmata</taxon>
        <taxon>Thermoplasmatales</taxon>
        <taxon>Cuniculiplasmataceae</taxon>
        <taxon>Cuniculiplasma</taxon>
    </lineage>
</organism>
<name>A0A1N5VZH5_9ARCH</name>
<dbReference type="Pfam" id="PF19020">
    <property type="entry name" value="Ta1207"/>
    <property type="match status" value="1"/>
</dbReference>
<accession>A0A1N5VZH5</accession>
<dbReference type="Proteomes" id="UP000195607">
    <property type="component" value="Chromosome I"/>
</dbReference>
<reference evidence="1 2" key="1">
    <citation type="submission" date="2016-04" db="EMBL/GenBank/DDBJ databases">
        <authorList>
            <person name="Evans L.H."/>
            <person name="Alamgir A."/>
            <person name="Owens N."/>
            <person name="Weber N.D."/>
            <person name="Virtaneva K."/>
            <person name="Barbian K."/>
            <person name="Babar A."/>
            <person name="Rosenke K."/>
        </authorList>
    </citation>
    <scope>NUCLEOTIDE SEQUENCE [LARGE SCALE GENOMIC DNA]</scope>
    <source>
        <strain evidence="2">S5(T) (JCM 30642 \VKM B-2941)</strain>
    </source>
</reference>